<dbReference type="InterPro" id="IPR042100">
    <property type="entry name" value="Bug_dom1"/>
</dbReference>
<keyword evidence="3" id="KW-1185">Reference proteome</keyword>
<accession>A0ABP3Q8S5</accession>
<dbReference type="Gene3D" id="3.40.190.10">
    <property type="entry name" value="Periplasmic binding protein-like II"/>
    <property type="match status" value="1"/>
</dbReference>
<gene>
    <name evidence="2" type="ORF">GCM10009416_20350</name>
</gene>
<evidence type="ECO:0000313" key="2">
    <source>
        <dbReference type="EMBL" id="GAA0581822.1"/>
    </source>
</evidence>
<dbReference type="PANTHER" id="PTHR42928">
    <property type="entry name" value="TRICARBOXYLATE-BINDING PROTEIN"/>
    <property type="match status" value="1"/>
</dbReference>
<dbReference type="InterPro" id="IPR005064">
    <property type="entry name" value="BUG"/>
</dbReference>
<reference evidence="3" key="1">
    <citation type="journal article" date="2019" name="Int. J. Syst. Evol. Microbiol.">
        <title>The Global Catalogue of Microorganisms (GCM) 10K type strain sequencing project: providing services to taxonomists for standard genome sequencing and annotation.</title>
        <authorList>
            <consortium name="The Broad Institute Genomics Platform"/>
            <consortium name="The Broad Institute Genome Sequencing Center for Infectious Disease"/>
            <person name="Wu L."/>
            <person name="Ma J."/>
        </authorList>
    </citation>
    <scope>NUCLEOTIDE SEQUENCE [LARGE SCALE GENOMIC DNA]</scope>
    <source>
        <strain evidence="3">JCM 9933</strain>
    </source>
</reference>
<protein>
    <submittedName>
        <fullName evidence="2">Uncharacterized protein</fullName>
    </submittedName>
</protein>
<dbReference type="PANTHER" id="PTHR42928:SF5">
    <property type="entry name" value="BLR1237 PROTEIN"/>
    <property type="match status" value="1"/>
</dbReference>
<dbReference type="RefSeq" id="WP_343895162.1">
    <property type="nucleotide sequence ID" value="NZ_BAAAFZ010000024.1"/>
</dbReference>
<comment type="similarity">
    <text evidence="1">Belongs to the UPF0065 (bug) family.</text>
</comment>
<comment type="caution">
    <text evidence="2">The sequence shown here is derived from an EMBL/GenBank/DDBJ whole genome shotgun (WGS) entry which is preliminary data.</text>
</comment>
<dbReference type="Proteomes" id="UP001501588">
    <property type="component" value="Unassembled WGS sequence"/>
</dbReference>
<proteinExistence type="inferred from homology"/>
<sequence length="98" mass="10539">MIAIQPSFMRNAGYRATDLAPVCMVNKAPLAMMTPLVSGLRTVADVLARARAENGRMPYGTTRMGTTPHLSMVMWARAAEVGLSHITHRGPADLMVAS</sequence>
<dbReference type="Pfam" id="PF03401">
    <property type="entry name" value="TctC"/>
    <property type="match status" value="1"/>
</dbReference>
<evidence type="ECO:0000313" key="3">
    <source>
        <dbReference type="Proteomes" id="UP001501588"/>
    </source>
</evidence>
<organism evidence="2 3">
    <name type="scientific">Craurococcus roseus</name>
    <dbReference type="NCBI Taxonomy" id="77585"/>
    <lineage>
        <taxon>Bacteria</taxon>
        <taxon>Pseudomonadati</taxon>
        <taxon>Pseudomonadota</taxon>
        <taxon>Alphaproteobacteria</taxon>
        <taxon>Acetobacterales</taxon>
        <taxon>Acetobacteraceae</taxon>
        <taxon>Craurococcus</taxon>
    </lineage>
</organism>
<evidence type="ECO:0000256" key="1">
    <source>
        <dbReference type="ARBA" id="ARBA00006987"/>
    </source>
</evidence>
<dbReference type="Gene3D" id="3.40.190.150">
    <property type="entry name" value="Bordetella uptake gene, domain 1"/>
    <property type="match status" value="1"/>
</dbReference>
<name>A0ABP3Q8S5_9PROT</name>
<dbReference type="EMBL" id="BAAAFZ010000024">
    <property type="protein sequence ID" value="GAA0581822.1"/>
    <property type="molecule type" value="Genomic_DNA"/>
</dbReference>